<evidence type="ECO:0000256" key="3">
    <source>
        <dbReference type="ARBA" id="ARBA00023242"/>
    </source>
</evidence>
<accession>B4R2F1</accession>
<proteinExistence type="predicted"/>
<sequence>MHCSSSGAPNGNMMGNSTDMLASFGNTSCNAIGTAPDMSKDVLNQDSRTHSHQGGVAQMEWSKIQHQFFEERLKGGKPRQVTGTVVTQQQTPSGTGGNSSNSQVRPLQGPPPPYHSTQRSASVPIATQSPNPSSPNNLSLPSPRTTAAVMGLPTNSPSMDGTGSLSGSAPQANTSAVQAGTTTRQTSAQGGSVQFTPRSDNIPLNPNSGNRPPPNKMTQNFDPISSLAQMSQQLTSCVSSMGSPAGTGGMTMMGGPGPSDINIEHGMISGLDGSGIDAINQNNCHSMNVVMNSMGPRMLNPKMCVPGGPNGPPGFNPNSPNGGLRENSIGSASIPGCGSANSPNFQGVVPPGARMMGRMPVNFGSNFNPNIQVKASTPNTIQYMPVRAQNTNNNNNNGANNVRMPPSLEFLQRYANPQMGPVGNGSQICPPSACDGTPGMPGMMVGPGAGAMLMNSSGEQHQNKITNNPGASNGINFFQNCNQMSIVDEEGGLPGHDGSMNIGQPSMIRGMRPHAMRPNVMGARKQPVNRQIQFAQSSDGLDCANQPKTQHLKNIPSGMCQNQPGLAVAQGQIQLQGQGQAQGQSLIGPTNLMSNAGSVSATNGVSGINFVGPSSTDLKYAQQYHSFQQQLYATNTRSQQQQHMHQQHQSNMITMPPNLSPNPTFFVNK</sequence>
<dbReference type="PANTHER" id="PTHR23194">
    <property type="entry name" value="PYGOPUS"/>
    <property type="match status" value="1"/>
</dbReference>
<dbReference type="GO" id="GO:0045944">
    <property type="term" value="P:positive regulation of transcription by RNA polymerase II"/>
    <property type="evidence" value="ECO:0007669"/>
    <property type="project" value="EnsemblMetazoa"/>
</dbReference>
<dbReference type="GO" id="GO:0007491">
    <property type="term" value="P:sternite morphogenesis"/>
    <property type="evidence" value="ECO:0007669"/>
    <property type="project" value="EnsemblMetazoa"/>
</dbReference>
<feature type="compositionally biased region" description="Polar residues" evidence="5">
    <location>
        <begin position="153"/>
        <end position="238"/>
    </location>
</feature>
<dbReference type="AlphaFoldDB" id="B4R2F1"/>
<name>B4R2F1_DROSI</name>
<feature type="compositionally biased region" description="Polar residues" evidence="5">
    <location>
        <begin position="115"/>
        <end position="128"/>
    </location>
</feature>
<dbReference type="GO" id="GO:0035293">
    <property type="term" value="P:chitin-based larval cuticle pattern formation"/>
    <property type="evidence" value="ECO:0007669"/>
    <property type="project" value="EnsemblMetazoa"/>
</dbReference>
<dbReference type="GO" id="GO:0003713">
    <property type="term" value="F:transcription coactivator activity"/>
    <property type="evidence" value="ECO:0007669"/>
    <property type="project" value="EnsemblMetazoa"/>
</dbReference>
<evidence type="ECO:0000313" key="7">
    <source>
        <dbReference type="Proteomes" id="UP000000304"/>
    </source>
</evidence>
<feature type="region of interest" description="Disordered" evidence="5">
    <location>
        <begin position="74"/>
        <end position="259"/>
    </location>
</feature>
<dbReference type="OrthoDB" id="7668649at2759"/>
<dbReference type="OMA" id="ICPPSAC"/>
<protein>
    <submittedName>
        <fullName evidence="6">GD24382</fullName>
    </submittedName>
</protein>
<dbReference type="PANTHER" id="PTHR23194:SF17">
    <property type="entry name" value="PROTEIN BCL9 HOMOLOG"/>
    <property type="match status" value="1"/>
</dbReference>
<dbReference type="PhylomeDB" id="B4R2F1"/>
<dbReference type="GO" id="GO:0008587">
    <property type="term" value="P:imaginal disc-derived wing margin morphogenesis"/>
    <property type="evidence" value="ECO:0007669"/>
    <property type="project" value="EnsemblMetazoa"/>
</dbReference>
<evidence type="ECO:0000256" key="5">
    <source>
        <dbReference type="SAM" id="MobiDB-lite"/>
    </source>
</evidence>
<keyword evidence="3" id="KW-0539">Nucleus</keyword>
<dbReference type="HOGENOM" id="CLU_410648_0_0_1"/>
<evidence type="ECO:0000256" key="4">
    <source>
        <dbReference type="ARBA" id="ARBA00037400"/>
    </source>
</evidence>
<comment type="subcellular location">
    <subcellularLocation>
        <location evidence="1">Nucleus</location>
    </subcellularLocation>
</comment>
<feature type="compositionally biased region" description="Gly residues" evidence="5">
    <location>
        <begin position="245"/>
        <end position="257"/>
    </location>
</feature>
<reference evidence="6 7" key="1">
    <citation type="journal article" date="2007" name="Nature">
        <title>Evolution of genes and genomes on the Drosophila phylogeny.</title>
        <authorList>
            <consortium name="Drosophila 12 Genomes Consortium"/>
            <person name="Clark A.G."/>
            <person name="Eisen M.B."/>
            <person name="Smith D.R."/>
            <person name="Bergman C.M."/>
            <person name="Oliver B."/>
            <person name="Markow T.A."/>
            <person name="Kaufman T.C."/>
            <person name="Kellis M."/>
            <person name="Gelbart W."/>
            <person name="Iyer V.N."/>
            <person name="Pollard D.A."/>
            <person name="Sackton T.B."/>
            <person name="Larracuente A.M."/>
            <person name="Singh N.D."/>
            <person name="Abad J.P."/>
            <person name="Abt D.N."/>
            <person name="Adryan B."/>
            <person name="Aguade M."/>
            <person name="Akashi H."/>
            <person name="Anderson W.W."/>
            <person name="Aquadro C.F."/>
            <person name="Ardell D.H."/>
            <person name="Arguello R."/>
            <person name="Artieri C.G."/>
            <person name="Barbash D.A."/>
            <person name="Barker D."/>
            <person name="Barsanti P."/>
            <person name="Batterham P."/>
            <person name="Batzoglou S."/>
            <person name="Begun D."/>
            <person name="Bhutkar A."/>
            <person name="Blanco E."/>
            <person name="Bosak S.A."/>
            <person name="Bradley R.K."/>
            <person name="Brand A.D."/>
            <person name="Brent M.R."/>
            <person name="Brooks A.N."/>
            <person name="Brown R.H."/>
            <person name="Butlin R.K."/>
            <person name="Caggese C."/>
            <person name="Calvi B.R."/>
            <person name="Bernardo de Carvalho A."/>
            <person name="Caspi A."/>
            <person name="Castrezana S."/>
            <person name="Celniker S.E."/>
            <person name="Chang J.L."/>
            <person name="Chapple C."/>
            <person name="Chatterji S."/>
            <person name="Chinwalla A."/>
            <person name="Civetta A."/>
            <person name="Clifton S.W."/>
            <person name="Comeron J.M."/>
            <person name="Costello J.C."/>
            <person name="Coyne J.A."/>
            <person name="Daub J."/>
            <person name="David R.G."/>
            <person name="Delcher A.L."/>
            <person name="Delehaunty K."/>
            <person name="Do C.B."/>
            <person name="Ebling H."/>
            <person name="Edwards K."/>
            <person name="Eickbush T."/>
            <person name="Evans J.D."/>
            <person name="Filipski A."/>
            <person name="Findeiss S."/>
            <person name="Freyhult E."/>
            <person name="Fulton L."/>
            <person name="Fulton R."/>
            <person name="Garcia A.C."/>
            <person name="Gardiner A."/>
            <person name="Garfield D.A."/>
            <person name="Garvin B.E."/>
            <person name="Gibson G."/>
            <person name="Gilbert D."/>
            <person name="Gnerre S."/>
            <person name="Godfrey J."/>
            <person name="Good R."/>
            <person name="Gotea V."/>
            <person name="Gravely B."/>
            <person name="Greenberg A.J."/>
            <person name="Griffiths-Jones S."/>
            <person name="Gross S."/>
            <person name="Guigo R."/>
            <person name="Gustafson E.A."/>
            <person name="Haerty W."/>
            <person name="Hahn M.W."/>
            <person name="Halligan D.L."/>
            <person name="Halpern A.L."/>
            <person name="Halter G.M."/>
            <person name="Han M.V."/>
            <person name="Heger A."/>
            <person name="Hillier L."/>
            <person name="Hinrichs A.S."/>
            <person name="Holmes I."/>
            <person name="Hoskins R.A."/>
            <person name="Hubisz M.J."/>
            <person name="Hultmark D."/>
            <person name="Huntley M.A."/>
            <person name="Jaffe D.B."/>
            <person name="Jagadeeshan S."/>
            <person name="Jeck W.R."/>
            <person name="Johnson J."/>
            <person name="Jones C.D."/>
            <person name="Jordan W.C."/>
            <person name="Karpen G.H."/>
            <person name="Kataoka E."/>
            <person name="Keightley P.D."/>
            <person name="Kheradpour P."/>
            <person name="Kirkness E.F."/>
            <person name="Koerich L.B."/>
            <person name="Kristiansen K."/>
            <person name="Kudrna D."/>
            <person name="Kulathinal R.J."/>
            <person name="Kumar S."/>
            <person name="Kwok R."/>
            <person name="Lander E."/>
            <person name="Langley C.H."/>
            <person name="Lapoint R."/>
            <person name="Lazzaro B.P."/>
            <person name="Lee S.J."/>
            <person name="Levesque L."/>
            <person name="Li R."/>
            <person name="Lin C.F."/>
            <person name="Lin M.F."/>
            <person name="Lindblad-Toh K."/>
            <person name="Llopart A."/>
            <person name="Long M."/>
            <person name="Low L."/>
            <person name="Lozovsky E."/>
            <person name="Lu J."/>
            <person name="Luo M."/>
            <person name="Machado C.A."/>
            <person name="Makalowski W."/>
            <person name="Marzo M."/>
            <person name="Matsuda M."/>
            <person name="Matzkin L."/>
            <person name="McAllister B."/>
            <person name="McBride C.S."/>
            <person name="McKernan B."/>
            <person name="McKernan K."/>
            <person name="Mendez-Lago M."/>
            <person name="Minx P."/>
            <person name="Mollenhauer M.U."/>
            <person name="Montooth K."/>
            <person name="Mount S.M."/>
            <person name="Mu X."/>
            <person name="Myers E."/>
            <person name="Negre B."/>
            <person name="Newfeld S."/>
            <person name="Nielsen R."/>
            <person name="Noor M.A."/>
            <person name="O'Grady P."/>
            <person name="Pachter L."/>
            <person name="Papaceit M."/>
            <person name="Parisi M.J."/>
            <person name="Parisi M."/>
            <person name="Parts L."/>
            <person name="Pedersen J.S."/>
            <person name="Pesole G."/>
            <person name="Phillippy A.M."/>
            <person name="Ponting C.P."/>
            <person name="Pop M."/>
            <person name="Porcelli D."/>
            <person name="Powell J.R."/>
            <person name="Prohaska S."/>
            <person name="Pruitt K."/>
            <person name="Puig M."/>
            <person name="Quesneville H."/>
            <person name="Ram K.R."/>
            <person name="Rand D."/>
            <person name="Rasmussen M.D."/>
            <person name="Reed L.K."/>
            <person name="Reenan R."/>
            <person name="Reily A."/>
            <person name="Remington K.A."/>
            <person name="Rieger T.T."/>
            <person name="Ritchie M.G."/>
            <person name="Robin C."/>
            <person name="Rogers Y.H."/>
            <person name="Rohde C."/>
            <person name="Rozas J."/>
            <person name="Rubenfield M.J."/>
            <person name="Ruiz A."/>
            <person name="Russo S."/>
            <person name="Salzberg S.L."/>
            <person name="Sanchez-Gracia A."/>
            <person name="Saranga D.J."/>
            <person name="Sato H."/>
            <person name="Schaeffer S.W."/>
            <person name="Schatz M.C."/>
            <person name="Schlenke T."/>
            <person name="Schwartz R."/>
            <person name="Segarra C."/>
            <person name="Singh R.S."/>
            <person name="Sirot L."/>
            <person name="Sirota M."/>
            <person name="Sisneros N.B."/>
            <person name="Smith C.D."/>
            <person name="Smith T.F."/>
            <person name="Spieth J."/>
            <person name="Stage D.E."/>
            <person name="Stark A."/>
            <person name="Stephan W."/>
            <person name="Strausberg R.L."/>
            <person name="Strempel S."/>
            <person name="Sturgill D."/>
            <person name="Sutton G."/>
            <person name="Sutton G.G."/>
            <person name="Tao W."/>
            <person name="Teichmann S."/>
            <person name="Tobari Y.N."/>
            <person name="Tomimura Y."/>
            <person name="Tsolas J.M."/>
            <person name="Valente V.L."/>
            <person name="Venter E."/>
            <person name="Venter J.C."/>
            <person name="Vicario S."/>
            <person name="Vieira F.G."/>
            <person name="Vilella A.J."/>
            <person name="Villasante A."/>
            <person name="Walenz B."/>
            <person name="Wang J."/>
            <person name="Wasserman M."/>
            <person name="Watts T."/>
            <person name="Wilson D."/>
            <person name="Wilson R.K."/>
            <person name="Wing R.A."/>
            <person name="Wolfner M.F."/>
            <person name="Wong A."/>
            <person name="Wong G.K."/>
            <person name="Wu C.I."/>
            <person name="Wu G."/>
            <person name="Yamamoto D."/>
            <person name="Yang H.P."/>
            <person name="Yang S.P."/>
            <person name="Yorke J.A."/>
            <person name="Yoshida K."/>
            <person name="Zdobnov E."/>
            <person name="Zhang P."/>
            <person name="Zhang Y."/>
            <person name="Zimin A.V."/>
            <person name="Baldwin J."/>
            <person name="Abdouelleil A."/>
            <person name="Abdulkadir J."/>
            <person name="Abebe A."/>
            <person name="Abera B."/>
            <person name="Abreu J."/>
            <person name="Acer S.C."/>
            <person name="Aftuck L."/>
            <person name="Alexander A."/>
            <person name="An P."/>
            <person name="Anderson E."/>
            <person name="Anderson S."/>
            <person name="Arachi H."/>
            <person name="Azer M."/>
            <person name="Bachantsang P."/>
            <person name="Barry A."/>
            <person name="Bayul T."/>
            <person name="Berlin A."/>
            <person name="Bessette D."/>
            <person name="Bloom T."/>
            <person name="Blye J."/>
            <person name="Boguslavskiy L."/>
            <person name="Bonnet C."/>
            <person name="Boukhgalter B."/>
            <person name="Bourzgui I."/>
            <person name="Brown A."/>
            <person name="Cahill P."/>
            <person name="Channer S."/>
            <person name="Cheshatsang Y."/>
            <person name="Chuda L."/>
            <person name="Citroen M."/>
            <person name="Collymore A."/>
            <person name="Cooke P."/>
            <person name="Costello M."/>
            <person name="D'Aco K."/>
            <person name="Daza R."/>
            <person name="De Haan G."/>
            <person name="DeGray S."/>
            <person name="DeMaso C."/>
            <person name="Dhargay N."/>
            <person name="Dooley K."/>
            <person name="Dooley E."/>
            <person name="Doricent M."/>
            <person name="Dorje P."/>
            <person name="Dorjee K."/>
            <person name="Dupes A."/>
            <person name="Elong R."/>
            <person name="Falk J."/>
            <person name="Farina A."/>
            <person name="Faro S."/>
            <person name="Ferguson D."/>
            <person name="Fisher S."/>
            <person name="Foley C.D."/>
            <person name="Franke A."/>
            <person name="Friedrich D."/>
            <person name="Gadbois L."/>
            <person name="Gearin G."/>
            <person name="Gearin C.R."/>
            <person name="Giannoukos G."/>
            <person name="Goode T."/>
            <person name="Graham J."/>
            <person name="Grandbois E."/>
            <person name="Grewal S."/>
            <person name="Gyaltsen K."/>
            <person name="Hafez N."/>
            <person name="Hagos B."/>
            <person name="Hall J."/>
            <person name="Henson C."/>
            <person name="Hollinger A."/>
            <person name="Honan T."/>
            <person name="Huard M.D."/>
            <person name="Hughes L."/>
            <person name="Hurhula B."/>
            <person name="Husby M.E."/>
            <person name="Kamat A."/>
            <person name="Kanga B."/>
            <person name="Kashin S."/>
            <person name="Khazanovich D."/>
            <person name="Kisner P."/>
            <person name="Lance K."/>
            <person name="Lara M."/>
            <person name="Lee W."/>
            <person name="Lennon N."/>
            <person name="Letendre F."/>
            <person name="LeVine R."/>
            <person name="Lipovsky A."/>
            <person name="Liu X."/>
            <person name="Liu J."/>
            <person name="Liu S."/>
            <person name="Lokyitsang T."/>
            <person name="Lokyitsang Y."/>
            <person name="Lubonja R."/>
            <person name="Lui A."/>
            <person name="MacDonald P."/>
            <person name="Magnisalis V."/>
            <person name="Maru K."/>
            <person name="Matthews C."/>
            <person name="McCusker W."/>
            <person name="McDonough S."/>
            <person name="Mehta T."/>
            <person name="Meldrim J."/>
            <person name="Meneus L."/>
            <person name="Mihai O."/>
            <person name="Mihalev A."/>
            <person name="Mihova T."/>
            <person name="Mittelman R."/>
            <person name="Mlenga V."/>
            <person name="Montmayeur A."/>
            <person name="Mulrain L."/>
            <person name="Navidi A."/>
            <person name="Naylor J."/>
            <person name="Negash T."/>
            <person name="Nguyen T."/>
            <person name="Nguyen N."/>
            <person name="Nicol R."/>
            <person name="Norbu C."/>
            <person name="Norbu N."/>
            <person name="Novod N."/>
            <person name="O'Neill B."/>
            <person name="Osman S."/>
            <person name="Markiewicz E."/>
            <person name="Oyono O.L."/>
            <person name="Patti C."/>
            <person name="Phunkhang P."/>
            <person name="Pierre F."/>
            <person name="Priest M."/>
            <person name="Raghuraman S."/>
            <person name="Rege F."/>
            <person name="Reyes R."/>
            <person name="Rise C."/>
            <person name="Rogov P."/>
            <person name="Ross K."/>
            <person name="Ryan E."/>
            <person name="Settipalli S."/>
            <person name="Shea T."/>
            <person name="Sherpa N."/>
            <person name="Shi L."/>
            <person name="Shih D."/>
            <person name="Sparrow T."/>
            <person name="Spaulding J."/>
            <person name="Stalker J."/>
            <person name="Stange-Thomann N."/>
            <person name="Stavropoulos S."/>
            <person name="Stone C."/>
            <person name="Strader C."/>
            <person name="Tesfaye S."/>
            <person name="Thomson T."/>
            <person name="Thoulutsang Y."/>
            <person name="Thoulutsang D."/>
            <person name="Topham K."/>
            <person name="Topping I."/>
            <person name="Tsamla T."/>
            <person name="Vassiliev H."/>
            <person name="Vo A."/>
            <person name="Wangchuk T."/>
            <person name="Wangdi T."/>
            <person name="Weiand M."/>
            <person name="Wilkinson J."/>
            <person name="Wilson A."/>
            <person name="Yadav S."/>
            <person name="Young G."/>
            <person name="Yu Q."/>
            <person name="Zembek L."/>
            <person name="Zhong D."/>
            <person name="Zimmer A."/>
            <person name="Zwirko Z."/>
            <person name="Jaffe D.B."/>
            <person name="Alvarez P."/>
            <person name="Brockman W."/>
            <person name="Butler J."/>
            <person name="Chin C."/>
            <person name="Gnerre S."/>
            <person name="Grabherr M."/>
            <person name="Kleber M."/>
            <person name="Mauceli E."/>
            <person name="MacCallum I."/>
        </authorList>
    </citation>
    <scope>NUCLEOTIDE SEQUENCE [LARGE SCALE GENOMIC DNA]</scope>
    <source>
        <strain evidence="7">white501</strain>
    </source>
</reference>
<organism evidence="6 7">
    <name type="scientific">Drosophila simulans</name>
    <name type="common">Fruit fly</name>
    <dbReference type="NCBI Taxonomy" id="7240"/>
    <lineage>
        <taxon>Eukaryota</taxon>
        <taxon>Metazoa</taxon>
        <taxon>Ecdysozoa</taxon>
        <taxon>Arthropoda</taxon>
        <taxon>Hexapoda</taxon>
        <taxon>Insecta</taxon>
        <taxon>Pterygota</taxon>
        <taxon>Neoptera</taxon>
        <taxon>Endopterygota</taxon>
        <taxon>Diptera</taxon>
        <taxon>Brachycera</taxon>
        <taxon>Muscomorpha</taxon>
        <taxon>Ephydroidea</taxon>
        <taxon>Drosophilidae</taxon>
        <taxon>Drosophila</taxon>
        <taxon>Sophophora</taxon>
    </lineage>
</organism>
<dbReference type="InterPro" id="IPR052475">
    <property type="entry name" value="Wnt_Signal_Transd_Protein"/>
</dbReference>
<keyword evidence="2" id="KW-0879">Wnt signaling pathway</keyword>
<dbReference type="GO" id="GO:1990907">
    <property type="term" value="C:beta-catenin-TCF complex"/>
    <property type="evidence" value="ECO:0007669"/>
    <property type="project" value="EnsemblMetazoa"/>
</dbReference>
<keyword evidence="7" id="KW-1185">Reference proteome</keyword>
<gene>
    <name evidence="6" type="primary">Dsim\GD24382</name>
    <name evidence="6" type="ORF">Dsim_GD24382</name>
</gene>
<dbReference type="GO" id="GO:0007367">
    <property type="term" value="P:segment polarity determination"/>
    <property type="evidence" value="ECO:0007669"/>
    <property type="project" value="EnsemblMetazoa"/>
</dbReference>
<dbReference type="STRING" id="7240.B4R2F1"/>
<feature type="region of interest" description="Disordered" evidence="5">
    <location>
        <begin position="310"/>
        <end position="340"/>
    </location>
</feature>
<dbReference type="EMBL" id="CM000365">
    <property type="protein sequence ID" value="EDX15202.1"/>
    <property type="molecule type" value="Genomic_DNA"/>
</dbReference>
<comment type="function">
    <text evidence="4">Involved in signal transduction through the Wnt pathway.</text>
</comment>
<dbReference type="Proteomes" id="UP000000304">
    <property type="component" value="Chromosome 4"/>
</dbReference>
<evidence type="ECO:0000256" key="2">
    <source>
        <dbReference type="ARBA" id="ARBA00022687"/>
    </source>
</evidence>
<evidence type="ECO:0000313" key="6">
    <source>
        <dbReference type="EMBL" id="EDX15202.1"/>
    </source>
</evidence>
<evidence type="ECO:0000256" key="1">
    <source>
        <dbReference type="ARBA" id="ARBA00004123"/>
    </source>
</evidence>
<dbReference type="GO" id="GO:0035223">
    <property type="term" value="P:leg disc pattern formation"/>
    <property type="evidence" value="ECO:0007669"/>
    <property type="project" value="EnsemblMetazoa"/>
</dbReference>
<dbReference type="GO" id="GO:0060070">
    <property type="term" value="P:canonical Wnt signaling pathway"/>
    <property type="evidence" value="ECO:0007669"/>
    <property type="project" value="EnsemblMetazoa"/>
</dbReference>
<feature type="compositionally biased region" description="Low complexity" evidence="5">
    <location>
        <begin position="129"/>
        <end position="143"/>
    </location>
</feature>
<feature type="compositionally biased region" description="Low complexity" evidence="5">
    <location>
        <begin position="80"/>
        <end position="104"/>
    </location>
</feature>